<protein>
    <submittedName>
        <fullName evidence="2">Uncharacterized protein</fullName>
    </submittedName>
</protein>
<sequence>MNALAKTLLAGVAGAALLTSAAVAQNSESDDSNTSILDGVTDTVDSSVDSTVDAVDDVTGNVTNDLGVSDTVDDVTGSVTGGDVDGGDVTGGDTSVGSIGTFSDLLNAISAGNGDVSDFADVSEVSFVDVGEAFNDFDLTALNDALSGNDTNISDLQNEISGNSALSDALSNNDIDVSDVVALENHNDGSLTIYTYQQD</sequence>
<evidence type="ECO:0000313" key="2">
    <source>
        <dbReference type="EMBL" id="WWT34135.1"/>
    </source>
</evidence>
<dbReference type="Proteomes" id="UP001369958">
    <property type="component" value="Chromosome"/>
</dbReference>
<feature type="chain" id="PRO_5047471754" evidence="1">
    <location>
        <begin position="25"/>
        <end position="199"/>
    </location>
</feature>
<keyword evidence="3" id="KW-1185">Reference proteome</keyword>
<evidence type="ECO:0000256" key="1">
    <source>
        <dbReference type="SAM" id="SignalP"/>
    </source>
</evidence>
<name>A0ABZ2I9F7_9HYPH</name>
<keyword evidence="1" id="KW-0732">Signal</keyword>
<dbReference type="EMBL" id="CP146275">
    <property type="protein sequence ID" value="WWT34135.1"/>
    <property type="molecule type" value="Genomic_DNA"/>
</dbReference>
<proteinExistence type="predicted"/>
<dbReference type="RefSeq" id="WP_338609879.1">
    <property type="nucleotide sequence ID" value="NZ_CP146275.1"/>
</dbReference>
<feature type="signal peptide" evidence="1">
    <location>
        <begin position="1"/>
        <end position="24"/>
    </location>
</feature>
<organism evidence="2 3">
    <name type="scientific">Pelagibacterium nitratireducens</name>
    <dbReference type="NCBI Taxonomy" id="1046114"/>
    <lineage>
        <taxon>Bacteria</taxon>
        <taxon>Pseudomonadati</taxon>
        <taxon>Pseudomonadota</taxon>
        <taxon>Alphaproteobacteria</taxon>
        <taxon>Hyphomicrobiales</taxon>
        <taxon>Devosiaceae</taxon>
        <taxon>Pelagibacterium</taxon>
    </lineage>
</organism>
<evidence type="ECO:0000313" key="3">
    <source>
        <dbReference type="Proteomes" id="UP001369958"/>
    </source>
</evidence>
<gene>
    <name evidence="2" type="ORF">V6617_06635</name>
</gene>
<accession>A0ABZ2I9F7</accession>
<reference evidence="2 3" key="1">
    <citation type="submission" date="2024-02" db="EMBL/GenBank/DDBJ databases">
        <title>Complete genome sequence of Pelagibacterium nitratireducens ZH15.</title>
        <authorList>
            <person name="Zhao L.H."/>
        </authorList>
    </citation>
    <scope>NUCLEOTIDE SEQUENCE [LARGE SCALE GENOMIC DNA]</scope>
    <source>
        <strain evidence="2 3">ZH15</strain>
    </source>
</reference>